<reference evidence="3" key="1">
    <citation type="submission" date="2016-06" db="UniProtKB">
        <authorList>
            <consortium name="WormBaseParasite"/>
        </authorList>
    </citation>
    <scope>IDENTIFICATION</scope>
</reference>
<dbReference type="EMBL" id="UZAJ01001481">
    <property type="protein sequence ID" value="VDO33343.1"/>
    <property type="molecule type" value="Genomic_DNA"/>
</dbReference>
<gene>
    <name evidence="1" type="ORF">OFLC_LOCUS2541</name>
</gene>
<name>A0A183H4Y1_9BILA</name>
<dbReference type="WBParaSite" id="OFLC_0000254001-mRNA-1">
    <property type="protein sequence ID" value="OFLC_0000254001-mRNA-1"/>
    <property type="gene ID" value="OFLC_0000254001"/>
</dbReference>
<protein>
    <submittedName>
        <fullName evidence="1 3">Uncharacterized protein</fullName>
    </submittedName>
</protein>
<dbReference type="Proteomes" id="UP000267606">
    <property type="component" value="Unassembled WGS sequence"/>
</dbReference>
<reference evidence="1 2" key="2">
    <citation type="submission" date="2018-11" db="EMBL/GenBank/DDBJ databases">
        <authorList>
            <consortium name="Pathogen Informatics"/>
        </authorList>
    </citation>
    <scope>NUCLEOTIDE SEQUENCE [LARGE SCALE GENOMIC DNA]</scope>
</reference>
<proteinExistence type="predicted"/>
<sequence>MRSGEERYGSGTFTRATITKQRSGSKLKFFHPLRNNYPINNNQKSGHHFVSKIPQLSVAITLYFIRLEDQTEILPVDLTAGFQKSCNLAVSLLLLSDFIRFHEKRIFW</sequence>
<evidence type="ECO:0000313" key="1">
    <source>
        <dbReference type="EMBL" id="VDO33343.1"/>
    </source>
</evidence>
<evidence type="ECO:0000313" key="3">
    <source>
        <dbReference type="WBParaSite" id="OFLC_0000254001-mRNA-1"/>
    </source>
</evidence>
<accession>A0A183H4Y1</accession>
<keyword evidence="2" id="KW-1185">Reference proteome</keyword>
<evidence type="ECO:0000313" key="2">
    <source>
        <dbReference type="Proteomes" id="UP000267606"/>
    </source>
</evidence>
<organism evidence="3">
    <name type="scientific">Onchocerca flexuosa</name>
    <dbReference type="NCBI Taxonomy" id="387005"/>
    <lineage>
        <taxon>Eukaryota</taxon>
        <taxon>Metazoa</taxon>
        <taxon>Ecdysozoa</taxon>
        <taxon>Nematoda</taxon>
        <taxon>Chromadorea</taxon>
        <taxon>Rhabditida</taxon>
        <taxon>Spirurina</taxon>
        <taxon>Spiruromorpha</taxon>
        <taxon>Filarioidea</taxon>
        <taxon>Onchocercidae</taxon>
        <taxon>Onchocerca</taxon>
    </lineage>
</organism>
<dbReference type="AlphaFoldDB" id="A0A183H4Y1"/>